<keyword evidence="2" id="KW-1185">Reference proteome</keyword>
<proteinExistence type="predicted"/>
<accession>A0ABQ9YYS8</accession>
<evidence type="ECO:0000313" key="2">
    <source>
        <dbReference type="Proteomes" id="UP001234178"/>
    </source>
</evidence>
<comment type="caution">
    <text evidence="1">The sequence shown here is derived from an EMBL/GenBank/DDBJ whole genome shotgun (WGS) entry which is preliminary data.</text>
</comment>
<organism evidence="1 2">
    <name type="scientific">Daphnia magna</name>
    <dbReference type="NCBI Taxonomy" id="35525"/>
    <lineage>
        <taxon>Eukaryota</taxon>
        <taxon>Metazoa</taxon>
        <taxon>Ecdysozoa</taxon>
        <taxon>Arthropoda</taxon>
        <taxon>Crustacea</taxon>
        <taxon>Branchiopoda</taxon>
        <taxon>Diplostraca</taxon>
        <taxon>Cladocera</taxon>
        <taxon>Anomopoda</taxon>
        <taxon>Daphniidae</taxon>
        <taxon>Daphnia</taxon>
    </lineage>
</organism>
<reference evidence="1 2" key="1">
    <citation type="journal article" date="2023" name="Nucleic Acids Res.">
        <title>The hologenome of Daphnia magna reveals possible DNA methylation and microbiome-mediated evolution of the host genome.</title>
        <authorList>
            <person name="Chaturvedi A."/>
            <person name="Li X."/>
            <person name="Dhandapani V."/>
            <person name="Marshall H."/>
            <person name="Kissane S."/>
            <person name="Cuenca-Cambronero M."/>
            <person name="Asole G."/>
            <person name="Calvet F."/>
            <person name="Ruiz-Romero M."/>
            <person name="Marangio P."/>
            <person name="Guigo R."/>
            <person name="Rago D."/>
            <person name="Mirbahai L."/>
            <person name="Eastwood N."/>
            <person name="Colbourne J.K."/>
            <person name="Zhou J."/>
            <person name="Mallon E."/>
            <person name="Orsini L."/>
        </authorList>
    </citation>
    <scope>NUCLEOTIDE SEQUENCE [LARGE SCALE GENOMIC DNA]</scope>
    <source>
        <strain evidence="1">LRV0_1</strain>
    </source>
</reference>
<dbReference type="Proteomes" id="UP001234178">
    <property type="component" value="Unassembled WGS sequence"/>
</dbReference>
<evidence type="ECO:0000313" key="1">
    <source>
        <dbReference type="EMBL" id="KAK4005803.1"/>
    </source>
</evidence>
<sequence length="113" mass="13199">MFSTPLVSVEPRHRGDHRDIFLNIDVNVNQEIRDQGGFYFEELDTEMMVQQCQTADFELEQSGNESLQINGEVYESLIAFEFKEDADLEFREDLAKTFLTYQLGDIDPTHHSY</sequence>
<protein>
    <submittedName>
        <fullName evidence="1">Uncharacterized protein</fullName>
    </submittedName>
</protein>
<name>A0ABQ9YYS8_9CRUS</name>
<gene>
    <name evidence="1" type="ORF">OUZ56_010927</name>
</gene>
<dbReference type="EMBL" id="JAOYFB010000002">
    <property type="protein sequence ID" value="KAK4005803.1"/>
    <property type="molecule type" value="Genomic_DNA"/>
</dbReference>